<gene>
    <name evidence="2" type="ORF">PR048_006723</name>
</gene>
<sequence>MTAAAHYSWVSQKDGSGGNPGEGRDEVGPPPQHRAAAHNNTENLLISTLAGITPFNSPPRQPLSPEPEAKMAVDIYTQNTDKSSGVFKSTVICLQKSHFHPIDTAFL</sequence>
<accession>A0ABQ9IDY9</accession>
<reference evidence="2 3" key="1">
    <citation type="submission" date="2023-02" db="EMBL/GenBank/DDBJ databases">
        <title>LHISI_Scaffold_Assembly.</title>
        <authorList>
            <person name="Stuart O.P."/>
            <person name="Cleave R."/>
            <person name="Magrath M.J.L."/>
            <person name="Mikheyev A.S."/>
        </authorList>
    </citation>
    <scope>NUCLEOTIDE SEQUENCE [LARGE SCALE GENOMIC DNA]</scope>
    <source>
        <strain evidence="2">Daus_M_001</strain>
        <tissue evidence="2">Leg muscle</tissue>
    </source>
</reference>
<evidence type="ECO:0000313" key="3">
    <source>
        <dbReference type="Proteomes" id="UP001159363"/>
    </source>
</evidence>
<proteinExistence type="predicted"/>
<name>A0ABQ9IDY9_9NEOP</name>
<evidence type="ECO:0000313" key="2">
    <source>
        <dbReference type="EMBL" id="KAJ8894113.1"/>
    </source>
</evidence>
<dbReference type="EMBL" id="JARBHB010000002">
    <property type="protein sequence ID" value="KAJ8894113.1"/>
    <property type="molecule type" value="Genomic_DNA"/>
</dbReference>
<evidence type="ECO:0000256" key="1">
    <source>
        <dbReference type="SAM" id="MobiDB-lite"/>
    </source>
</evidence>
<protein>
    <submittedName>
        <fullName evidence="2">Uncharacterized protein</fullName>
    </submittedName>
</protein>
<comment type="caution">
    <text evidence="2">The sequence shown here is derived from an EMBL/GenBank/DDBJ whole genome shotgun (WGS) entry which is preliminary data.</text>
</comment>
<keyword evidence="3" id="KW-1185">Reference proteome</keyword>
<organism evidence="2 3">
    <name type="scientific">Dryococelus australis</name>
    <dbReference type="NCBI Taxonomy" id="614101"/>
    <lineage>
        <taxon>Eukaryota</taxon>
        <taxon>Metazoa</taxon>
        <taxon>Ecdysozoa</taxon>
        <taxon>Arthropoda</taxon>
        <taxon>Hexapoda</taxon>
        <taxon>Insecta</taxon>
        <taxon>Pterygota</taxon>
        <taxon>Neoptera</taxon>
        <taxon>Polyneoptera</taxon>
        <taxon>Phasmatodea</taxon>
        <taxon>Verophasmatodea</taxon>
        <taxon>Anareolatae</taxon>
        <taxon>Phasmatidae</taxon>
        <taxon>Eurycanthinae</taxon>
        <taxon>Dryococelus</taxon>
    </lineage>
</organism>
<dbReference type="Proteomes" id="UP001159363">
    <property type="component" value="Chromosome 2"/>
</dbReference>
<feature type="region of interest" description="Disordered" evidence="1">
    <location>
        <begin position="1"/>
        <end position="42"/>
    </location>
</feature>